<dbReference type="InterPro" id="IPR032312">
    <property type="entry name" value="LacZ_4"/>
</dbReference>
<dbReference type="InterPro" id="IPR011013">
    <property type="entry name" value="Gal_mutarotase_sf_dom"/>
</dbReference>
<protein>
    <recommendedName>
        <fullName evidence="4 8">Beta-galactosidase</fullName>
        <ecNumber evidence="3 8">3.2.1.23</ecNumber>
    </recommendedName>
    <alternativeName>
        <fullName evidence="7 8">Lactase</fullName>
    </alternativeName>
</protein>
<dbReference type="EC" id="3.2.1.23" evidence="3 8"/>
<keyword evidence="6 8" id="KW-0326">Glycosidase</keyword>
<dbReference type="Proteomes" id="UP001500466">
    <property type="component" value="Unassembled WGS sequence"/>
</dbReference>
<dbReference type="Gene3D" id="2.60.40.10">
    <property type="entry name" value="Immunoglobulins"/>
    <property type="match status" value="2"/>
</dbReference>
<evidence type="ECO:0000256" key="6">
    <source>
        <dbReference type="ARBA" id="ARBA00023295"/>
    </source>
</evidence>
<dbReference type="SUPFAM" id="SSF51445">
    <property type="entry name" value="(Trans)glycosidases"/>
    <property type="match status" value="1"/>
</dbReference>
<name>A0ABP9HZU5_9ACTN</name>
<dbReference type="PANTHER" id="PTHR46323:SF2">
    <property type="entry name" value="BETA-GALACTOSIDASE"/>
    <property type="match status" value="1"/>
</dbReference>
<dbReference type="InterPro" id="IPR013783">
    <property type="entry name" value="Ig-like_fold"/>
</dbReference>
<dbReference type="InterPro" id="IPR004199">
    <property type="entry name" value="B-gal_small/dom_5"/>
</dbReference>
<dbReference type="Gene3D" id="2.60.120.260">
    <property type="entry name" value="Galactose-binding domain-like"/>
    <property type="match status" value="1"/>
</dbReference>
<evidence type="ECO:0000256" key="2">
    <source>
        <dbReference type="ARBA" id="ARBA00007401"/>
    </source>
</evidence>
<accession>A0ABP9HZU5</accession>
<dbReference type="PRINTS" id="PR00132">
    <property type="entry name" value="GLHYDRLASE2"/>
</dbReference>
<evidence type="ECO:0000313" key="12">
    <source>
        <dbReference type="Proteomes" id="UP001500466"/>
    </source>
</evidence>
<organism evidence="11 12">
    <name type="scientific">Yinghuangia aomiensis</name>
    <dbReference type="NCBI Taxonomy" id="676205"/>
    <lineage>
        <taxon>Bacteria</taxon>
        <taxon>Bacillati</taxon>
        <taxon>Actinomycetota</taxon>
        <taxon>Actinomycetes</taxon>
        <taxon>Kitasatosporales</taxon>
        <taxon>Streptomycetaceae</taxon>
        <taxon>Yinghuangia</taxon>
    </lineage>
</organism>
<evidence type="ECO:0000256" key="8">
    <source>
        <dbReference type="RuleBase" id="RU361154"/>
    </source>
</evidence>
<sequence>MNPDHTDVFRVQPWDAPELTSSNRVPMHAVPHAEQLSLDGAWDFQLLPHPTAERSDQWQTAQVPGLWTMQGAGDRPHYTNIPMPFASNLPHPPDENPTGVYRRTFTAGDWDGRRVVLHVGAAESVLLVRLNGWDVGFSKDSHLAAEFDITAQVQPGDNVLELTVVKWSDATYVEDQDHWWHGGISRPVFIYTTGTTYLADVHAVADFDAQQADGDLKVEVLVSSTGVLAPGWTVRARVPDLYASEPAAVPIDEPPPAVPQASGKKYPDEPPVSRIADGMLDLRTLDAAGAALSPEHKAIAQRMHKQAMPGRIGHVAFHSPVPTVRPWSAEQPTLYPLEVELVSPTGESAERITVQVGFRRVEIRGRDLLVNGGRVWIQGVNRHDFNARTGRVISRDQMRAELAMLKRFNVNAVRTSHYPNDPYFLELCDEYGMYVVDEADIEAHGHSGTACEDARYLGAFVDRVSRMVRRDKNHPSVIMWSLGNESGYGTNHDAAAGWARSYDPTRPLHYEGAIAENWHGGHRATDVVCPMYPAFDALRAYAAHPAADRPVIACEYAYSQGNSTGGLGDYWDLFESTPGLQGGFIWELYDHGLDPDCDGRFRFGGDFGDEPHDGAVCINGIAFSDGTPKPALFEARYLFAPVRILSGADEAKHGLVRLRNRQTFRDLSGLRLGLTVERTQGPGDLVVVEAPDIPAGGEGVLELPEDIGAQLAAPDAVALTVVVQLAEATAWAEAGDELVRLHVPLPVVPPRRAATPGSEAVLRLDDAGLLVHPLLSDAPKLSLWRAPTENDVSIGLDSRFVRSGLFRVSRALVETRVRGATATVVCEYTTAYGAVIQHRQEVTALSDGLYAFHEHVVIPADIDDIPRLGIAFATVPGFDTVSWLGLGPHETYPDRKRSGTYARWNSTVDDLFVPYLVPQENGGRADVNEFTLADSAGSRVTVINDRPAQLNASHYLPADLEAAAHAWELEPRPETFIHVDIAHRGMGTGALGPDTLPQYRVGGGTYSWSWQLELAQGT</sequence>
<evidence type="ECO:0000256" key="4">
    <source>
        <dbReference type="ARBA" id="ARBA00013303"/>
    </source>
</evidence>
<dbReference type="GO" id="GO:0016787">
    <property type="term" value="F:hydrolase activity"/>
    <property type="evidence" value="ECO:0007669"/>
    <property type="project" value="UniProtKB-KW"/>
</dbReference>
<evidence type="ECO:0000256" key="7">
    <source>
        <dbReference type="ARBA" id="ARBA00032230"/>
    </source>
</evidence>
<dbReference type="PANTHER" id="PTHR46323">
    <property type="entry name" value="BETA-GALACTOSIDASE"/>
    <property type="match status" value="1"/>
</dbReference>
<evidence type="ECO:0000256" key="9">
    <source>
        <dbReference type="SAM" id="MobiDB-lite"/>
    </source>
</evidence>
<dbReference type="InterPro" id="IPR008979">
    <property type="entry name" value="Galactose-bd-like_sf"/>
</dbReference>
<dbReference type="InterPro" id="IPR014718">
    <property type="entry name" value="GH-type_carb-bd"/>
</dbReference>
<feature type="domain" description="Beta galactosidase small chain/" evidence="10">
    <location>
        <begin position="752"/>
        <end position="1013"/>
    </location>
</feature>
<feature type="region of interest" description="Disordered" evidence="9">
    <location>
        <begin position="247"/>
        <end position="270"/>
    </location>
</feature>
<keyword evidence="12" id="KW-1185">Reference proteome</keyword>
<dbReference type="Pfam" id="PF16353">
    <property type="entry name" value="LacZ_4"/>
    <property type="match status" value="1"/>
</dbReference>
<evidence type="ECO:0000256" key="3">
    <source>
        <dbReference type="ARBA" id="ARBA00012756"/>
    </source>
</evidence>
<dbReference type="PROSITE" id="PS00608">
    <property type="entry name" value="GLYCOSYL_HYDROL_F2_2"/>
    <property type="match status" value="1"/>
</dbReference>
<evidence type="ECO:0000313" key="11">
    <source>
        <dbReference type="EMBL" id="GAA4983704.1"/>
    </source>
</evidence>
<dbReference type="InterPro" id="IPR023232">
    <property type="entry name" value="Glyco_hydro_2_AS"/>
</dbReference>
<evidence type="ECO:0000259" key="10">
    <source>
        <dbReference type="SMART" id="SM01038"/>
    </source>
</evidence>
<gene>
    <name evidence="11" type="ORF">GCM10023205_61980</name>
</gene>
<dbReference type="PROSITE" id="PS00719">
    <property type="entry name" value="GLYCOSYL_HYDROL_F2_1"/>
    <property type="match status" value="1"/>
</dbReference>
<dbReference type="InterPro" id="IPR006102">
    <property type="entry name" value="Ig-like_GH2"/>
</dbReference>
<dbReference type="Pfam" id="PF00703">
    <property type="entry name" value="Glyco_hydro_2"/>
    <property type="match status" value="1"/>
</dbReference>
<dbReference type="SUPFAM" id="SSF49785">
    <property type="entry name" value="Galactose-binding domain-like"/>
    <property type="match status" value="1"/>
</dbReference>
<dbReference type="RefSeq" id="WP_345679053.1">
    <property type="nucleotide sequence ID" value="NZ_BAABHS010000027.1"/>
</dbReference>
<dbReference type="InterPro" id="IPR017853">
    <property type="entry name" value="GH"/>
</dbReference>
<reference evidence="12" key="1">
    <citation type="journal article" date="2019" name="Int. J. Syst. Evol. Microbiol.">
        <title>The Global Catalogue of Microorganisms (GCM) 10K type strain sequencing project: providing services to taxonomists for standard genome sequencing and annotation.</title>
        <authorList>
            <consortium name="The Broad Institute Genomics Platform"/>
            <consortium name="The Broad Institute Genome Sequencing Center for Infectious Disease"/>
            <person name="Wu L."/>
            <person name="Ma J."/>
        </authorList>
    </citation>
    <scope>NUCLEOTIDE SEQUENCE [LARGE SCALE GENOMIC DNA]</scope>
    <source>
        <strain evidence="12">JCM 17986</strain>
    </source>
</reference>
<dbReference type="Pfam" id="PF02929">
    <property type="entry name" value="Bgal_small_N"/>
    <property type="match status" value="1"/>
</dbReference>
<comment type="catalytic activity">
    <reaction evidence="1 8">
        <text>Hydrolysis of terminal non-reducing beta-D-galactose residues in beta-D-galactosides.</text>
        <dbReference type="EC" id="3.2.1.23"/>
    </reaction>
</comment>
<dbReference type="Pfam" id="PF02837">
    <property type="entry name" value="Glyco_hydro_2_N"/>
    <property type="match status" value="1"/>
</dbReference>
<dbReference type="InterPro" id="IPR006101">
    <property type="entry name" value="Glyco_hydro_2"/>
</dbReference>
<proteinExistence type="inferred from homology"/>
<dbReference type="InterPro" id="IPR023230">
    <property type="entry name" value="Glyco_hydro_2_CS"/>
</dbReference>
<dbReference type="InterPro" id="IPR006103">
    <property type="entry name" value="Glyco_hydro_2_cat"/>
</dbReference>
<evidence type="ECO:0000256" key="5">
    <source>
        <dbReference type="ARBA" id="ARBA00022801"/>
    </source>
</evidence>
<dbReference type="SMART" id="SM01038">
    <property type="entry name" value="Bgal_small_N"/>
    <property type="match status" value="1"/>
</dbReference>
<dbReference type="Gene3D" id="3.20.20.80">
    <property type="entry name" value="Glycosidases"/>
    <property type="match status" value="1"/>
</dbReference>
<dbReference type="Gene3D" id="2.70.98.10">
    <property type="match status" value="1"/>
</dbReference>
<dbReference type="InterPro" id="IPR006104">
    <property type="entry name" value="Glyco_hydro_2_N"/>
</dbReference>
<dbReference type="InterPro" id="IPR050347">
    <property type="entry name" value="Bact_Beta-galactosidase"/>
</dbReference>
<comment type="similarity">
    <text evidence="2 8">Belongs to the glycosyl hydrolase 2 family.</text>
</comment>
<evidence type="ECO:0000256" key="1">
    <source>
        <dbReference type="ARBA" id="ARBA00001412"/>
    </source>
</evidence>
<comment type="caution">
    <text evidence="11">The sequence shown here is derived from an EMBL/GenBank/DDBJ whole genome shotgun (WGS) entry which is preliminary data.</text>
</comment>
<dbReference type="InterPro" id="IPR036156">
    <property type="entry name" value="Beta-gal/glucu_dom_sf"/>
</dbReference>
<dbReference type="SUPFAM" id="SSF74650">
    <property type="entry name" value="Galactose mutarotase-like"/>
    <property type="match status" value="1"/>
</dbReference>
<dbReference type="EMBL" id="BAABHS010000027">
    <property type="protein sequence ID" value="GAA4983704.1"/>
    <property type="molecule type" value="Genomic_DNA"/>
</dbReference>
<dbReference type="SUPFAM" id="SSF49303">
    <property type="entry name" value="beta-Galactosidase/glucuronidase domain"/>
    <property type="match status" value="2"/>
</dbReference>
<dbReference type="Pfam" id="PF02836">
    <property type="entry name" value="Glyco_hydro_2_C"/>
    <property type="match status" value="1"/>
</dbReference>
<keyword evidence="5 8" id="KW-0378">Hydrolase</keyword>